<comment type="caution">
    <text evidence="6">The sequence shown here is derived from an EMBL/GenBank/DDBJ whole genome shotgun (WGS) entry which is preliminary data.</text>
</comment>
<dbReference type="InterPro" id="IPR011263">
    <property type="entry name" value="DNA-dir_RNA_pol_RpoA/D/Rpb3"/>
</dbReference>
<dbReference type="PANTHER" id="PTHR11800:SF13">
    <property type="entry name" value="DNA-DIRECTED RNA POLYMERASES I AND III SUBUNIT RPAC1"/>
    <property type="match status" value="1"/>
</dbReference>
<feature type="domain" description="DNA-directed RNA polymerase RpoA/D/Rpb3-type" evidence="5">
    <location>
        <begin position="932"/>
        <end position="1227"/>
    </location>
</feature>
<dbReference type="HAMAP" id="MF_00320">
    <property type="entry name" value="RNApol_arch_Rpo3"/>
    <property type="match status" value="1"/>
</dbReference>
<feature type="compositionally biased region" description="Low complexity" evidence="4">
    <location>
        <begin position="502"/>
        <end position="512"/>
    </location>
</feature>
<dbReference type="GO" id="GO:0003899">
    <property type="term" value="F:DNA-directed RNA polymerase activity"/>
    <property type="evidence" value="ECO:0007669"/>
    <property type="project" value="InterPro"/>
</dbReference>
<feature type="region of interest" description="Disordered" evidence="4">
    <location>
        <begin position="1024"/>
        <end position="1052"/>
    </location>
</feature>
<accession>A0A8X7RFV1</accession>
<dbReference type="EMBL" id="JAAMPC010000010">
    <property type="protein sequence ID" value="KAG2288488.1"/>
    <property type="molecule type" value="Genomic_DNA"/>
</dbReference>
<feature type="region of interest" description="Disordered" evidence="4">
    <location>
        <begin position="449"/>
        <end position="470"/>
    </location>
</feature>
<evidence type="ECO:0000256" key="4">
    <source>
        <dbReference type="SAM" id="MobiDB-lite"/>
    </source>
</evidence>
<organism evidence="6 7">
    <name type="scientific">Brassica carinata</name>
    <name type="common">Ethiopian mustard</name>
    <name type="synonym">Abyssinian cabbage</name>
    <dbReference type="NCBI Taxonomy" id="52824"/>
    <lineage>
        <taxon>Eukaryota</taxon>
        <taxon>Viridiplantae</taxon>
        <taxon>Streptophyta</taxon>
        <taxon>Embryophyta</taxon>
        <taxon>Tracheophyta</taxon>
        <taxon>Spermatophyta</taxon>
        <taxon>Magnoliopsida</taxon>
        <taxon>eudicotyledons</taxon>
        <taxon>Gunneridae</taxon>
        <taxon>Pentapetalae</taxon>
        <taxon>rosids</taxon>
        <taxon>malvids</taxon>
        <taxon>Brassicales</taxon>
        <taxon>Brassicaceae</taxon>
        <taxon>Brassiceae</taxon>
        <taxon>Brassica</taxon>
    </lineage>
</organism>
<dbReference type="AlphaFoldDB" id="A0A8X7RFV1"/>
<evidence type="ECO:0000313" key="6">
    <source>
        <dbReference type="EMBL" id="KAG2288488.1"/>
    </source>
</evidence>
<sequence>MVYIKGKGILYEDDDEPIKLTDHDISQNIDEFKLSLIGKILNPKKQSVEKLLQKMSVQWGMEDPDLCSSTAFHFNFCMFVLVRWEPIIHDDYPWIIPFRTRLIGVPLHLWTENNLREIGSRLGHVHQDTIELIEGRMLLDIDSRRPLKFARKAESPEGDEVTIEIKYEMLFKHCSTCGMLTHEKEYCPSLNCQGVFARVQLQENRPQQYSQALVKKEYQPNASHSQALVAPHHKPSRYAIVRHENGGRNYDLEHPREAYKGHADRVIRRRDEPAWRKRYAGVRREKKSQPQYRHDKDVVRDRLVRASADRGDGSYEHQMRSVSPLPRESAKRVQADREASPLQSQARPSHDQRSVGVAVVTRRIASAIVTPSRCDSLDGNVTKRLKGTPRSLAFDTLTEQDPKPTTEDDQVIEALDDMDITEQLDGGLMDCEMQNDDLMGLELVEMEDKTGHDRTDQVADQKSQKLAGRSLRHIKHGYKSSASLGIQKKKFEILLRGSPQKRSSSSLAARASGGTGGSRRHHHSSTKQKTGSSKSDVCLPREEGGIGFRMIHEFNLALLAKQLWRLVQFPDSLVARVLRGRYYRLSSPLRVNTASSPSYVWTSISAAREFLLLGTRQKIHSGYEVKVWEDPWILTNPARSAVPIAPVMHPNMRVSDIIDQGSKDWDVGLLENYVHLEDIPLIRSLAISSTHRRDTFCRNFTRNGQYTVKSGYWVAQNLLKTTEEKEVLEPSITKIQAFAWNLKAPTKICHLIWQNLARHNMRCDNYCPRCGEVEETVTHVIFECPPALQVWSLSSTPTSPNIFPVSSLVRHAESECQAWFDANEVVQSVAHENINEEPQVISLGNICLTEVPLQRKMATKEGEGEVKKIVTEEEKTFAKNFNIMDLADIPTGLPPHLQLQRTRVLCKNDAPIHVPSSFSRYFTSKQLSFFFFFVFTMQLPTMAFEKVFIANNTSIVQDEVLAQRMGLVPIAADPKLFEYLSENDQPNEKNTIVFKLHAKCAKGEGRKKVLTKELIWLPKGSELVKESGDPNSKPKTYTSVSRSQEESFPEFTDNPITPSYPDILIAKLGPGHEIELEAHAVKGIGKTHAKWLPVATAWYRMLPEVILLREVEDEDAERLVEACPEKVFDIEDMGNGRKRATVAWPRNCTLCRQCVRENYGEEVKIEGIQREKWIENVALRRVKNHFIFLLFAFLSVKIESTGSLPPDVLFTEAVKILEDKCERVIANLS</sequence>
<dbReference type="Pfam" id="PF13966">
    <property type="entry name" value="zf-RVT"/>
    <property type="match status" value="1"/>
</dbReference>
<dbReference type="CDD" id="cd07032">
    <property type="entry name" value="RNAP_I_II_AC40"/>
    <property type="match status" value="1"/>
</dbReference>
<dbReference type="InterPro" id="IPR033901">
    <property type="entry name" value="RNAPI/III_AC40"/>
</dbReference>
<feature type="compositionally biased region" description="Basic and acidic residues" evidence="4">
    <location>
        <begin position="328"/>
        <end position="339"/>
    </location>
</feature>
<dbReference type="InterPro" id="IPR050518">
    <property type="entry name" value="Rpo3/RPB3_RNA_Pol_subunit"/>
</dbReference>
<feature type="compositionally biased region" description="Basic and acidic residues" evidence="4">
    <location>
        <begin position="292"/>
        <end position="319"/>
    </location>
</feature>
<dbReference type="SUPFAM" id="SSF56553">
    <property type="entry name" value="Insert subdomain of RNA polymerase alpha subunit"/>
    <property type="match status" value="1"/>
</dbReference>
<name>A0A8X7RFV1_BRACI</name>
<dbReference type="InterPro" id="IPR036643">
    <property type="entry name" value="RNApol_insert_sf"/>
</dbReference>
<evidence type="ECO:0000256" key="2">
    <source>
        <dbReference type="ARBA" id="ARBA00023163"/>
    </source>
</evidence>
<evidence type="ECO:0000259" key="5">
    <source>
        <dbReference type="SMART" id="SM00662"/>
    </source>
</evidence>
<dbReference type="SMART" id="SM00662">
    <property type="entry name" value="RPOLD"/>
    <property type="match status" value="1"/>
</dbReference>
<dbReference type="Proteomes" id="UP000886595">
    <property type="component" value="Unassembled WGS sequence"/>
</dbReference>
<evidence type="ECO:0000256" key="3">
    <source>
        <dbReference type="ARBA" id="ARBA00025804"/>
    </source>
</evidence>
<keyword evidence="1" id="KW-0240">DNA-directed RNA polymerase</keyword>
<reference evidence="6 7" key="1">
    <citation type="submission" date="2020-02" db="EMBL/GenBank/DDBJ databases">
        <authorList>
            <person name="Ma Q."/>
            <person name="Huang Y."/>
            <person name="Song X."/>
            <person name="Pei D."/>
        </authorList>
    </citation>
    <scope>NUCLEOTIDE SEQUENCE [LARGE SCALE GENOMIC DNA]</scope>
    <source>
        <strain evidence="6">Sxm20200214</strain>
        <tissue evidence="6">Leaf</tissue>
    </source>
</reference>
<dbReference type="InterPro" id="IPR025836">
    <property type="entry name" value="Zn_knuckle_CX2CX4HX4C"/>
</dbReference>
<dbReference type="SUPFAM" id="SSF55257">
    <property type="entry name" value="RBP11-like subunits of RNA polymerase"/>
    <property type="match status" value="1"/>
</dbReference>
<proteinExistence type="inferred from homology"/>
<dbReference type="GO" id="GO:0046983">
    <property type="term" value="F:protein dimerization activity"/>
    <property type="evidence" value="ECO:0007669"/>
    <property type="project" value="InterPro"/>
</dbReference>
<dbReference type="InterPro" id="IPR036603">
    <property type="entry name" value="RBP11-like"/>
</dbReference>
<dbReference type="GO" id="GO:0005666">
    <property type="term" value="C:RNA polymerase III complex"/>
    <property type="evidence" value="ECO:0007669"/>
    <property type="project" value="TreeGrafter"/>
</dbReference>
<dbReference type="InterPro" id="IPR022842">
    <property type="entry name" value="RNAP_Rpo3/Rpb3/RPAC1"/>
</dbReference>
<dbReference type="InterPro" id="IPR026960">
    <property type="entry name" value="RVT-Znf"/>
</dbReference>
<dbReference type="InterPro" id="IPR011262">
    <property type="entry name" value="DNA-dir_RNA_pol_insert"/>
</dbReference>
<dbReference type="GO" id="GO:0005736">
    <property type="term" value="C:RNA polymerase I complex"/>
    <property type="evidence" value="ECO:0007669"/>
    <property type="project" value="TreeGrafter"/>
</dbReference>
<feature type="compositionally biased region" description="Basic and acidic residues" evidence="4">
    <location>
        <begin position="449"/>
        <end position="463"/>
    </location>
</feature>
<feature type="region of interest" description="Disordered" evidence="4">
    <location>
        <begin position="279"/>
        <end position="355"/>
    </location>
</feature>
<feature type="compositionally biased region" description="Polar residues" evidence="4">
    <location>
        <begin position="1029"/>
        <end position="1042"/>
    </location>
</feature>
<protein>
    <recommendedName>
        <fullName evidence="5">DNA-directed RNA polymerase RpoA/D/Rpb3-type domain-containing protein</fullName>
    </recommendedName>
</protein>
<dbReference type="OrthoDB" id="270173at2759"/>
<gene>
    <name evidence="6" type="ORF">Bca52824_048092</name>
</gene>
<evidence type="ECO:0000256" key="1">
    <source>
        <dbReference type="ARBA" id="ARBA00022478"/>
    </source>
</evidence>
<evidence type="ECO:0000313" key="7">
    <source>
        <dbReference type="Proteomes" id="UP000886595"/>
    </source>
</evidence>
<keyword evidence="2" id="KW-0804">Transcription</keyword>
<dbReference type="Gene3D" id="3.30.1360.10">
    <property type="entry name" value="RNA polymerase, RBP11-like subunit"/>
    <property type="match status" value="1"/>
</dbReference>
<dbReference type="PANTHER" id="PTHR11800">
    <property type="entry name" value="DNA-DIRECTED RNA POLYMERASE"/>
    <property type="match status" value="1"/>
</dbReference>
<dbReference type="GO" id="GO:0006351">
    <property type="term" value="P:DNA-templated transcription"/>
    <property type="evidence" value="ECO:0007669"/>
    <property type="project" value="InterPro"/>
</dbReference>
<comment type="similarity">
    <text evidence="3">Belongs to the archaeal Rpo3/eukaryotic RPB3 RNA polymerase subunit family.</text>
</comment>
<keyword evidence="7" id="KW-1185">Reference proteome</keyword>
<feature type="region of interest" description="Disordered" evidence="4">
    <location>
        <begin position="497"/>
        <end position="537"/>
    </location>
</feature>
<dbReference type="Pfam" id="PF01000">
    <property type="entry name" value="RNA_pol_A_bac"/>
    <property type="match status" value="1"/>
</dbReference>
<dbReference type="Gene3D" id="2.170.120.12">
    <property type="entry name" value="DNA-directed RNA polymerase, insert domain"/>
    <property type="match status" value="1"/>
</dbReference>
<dbReference type="Pfam" id="PF14392">
    <property type="entry name" value="zf-CCHC_4"/>
    <property type="match status" value="1"/>
</dbReference>